<evidence type="ECO:0000313" key="1">
    <source>
        <dbReference type="EMBL" id="TVV71263.1"/>
    </source>
</evidence>
<keyword evidence="2" id="KW-1185">Reference proteome</keyword>
<dbReference type="RefSeq" id="WP_145154616.1">
    <property type="nucleotide sequence ID" value="NZ_VNIM01000093.1"/>
</dbReference>
<accession>A0A558QVT1</accession>
<dbReference type="SUPFAM" id="SSF51126">
    <property type="entry name" value="Pectin lyase-like"/>
    <property type="match status" value="1"/>
</dbReference>
<dbReference type="Gene3D" id="2.160.20.10">
    <property type="entry name" value="Single-stranded right-handed beta-helix, Pectin lyase-like"/>
    <property type="match status" value="1"/>
</dbReference>
<comment type="caution">
    <text evidence="1">The sequence shown here is derived from an EMBL/GenBank/DDBJ whole genome shotgun (WGS) entry which is preliminary data.</text>
</comment>
<proteinExistence type="predicted"/>
<organism evidence="1 2">
    <name type="scientific">Alterirhizorhabdus solaris</name>
    <dbReference type="NCBI Taxonomy" id="2529389"/>
    <lineage>
        <taxon>Bacteria</taxon>
        <taxon>Pseudomonadati</taxon>
        <taxon>Pseudomonadota</taxon>
        <taxon>Alphaproteobacteria</taxon>
        <taxon>Sphingomonadales</taxon>
        <taxon>Rhizorhabdaceae</taxon>
        <taxon>Alterirhizorhabdus</taxon>
    </lineage>
</organism>
<dbReference type="SMART" id="SM00710">
    <property type="entry name" value="PbH1"/>
    <property type="match status" value="6"/>
</dbReference>
<dbReference type="Proteomes" id="UP000318681">
    <property type="component" value="Unassembled WGS sequence"/>
</dbReference>
<dbReference type="AlphaFoldDB" id="A0A558QVT1"/>
<dbReference type="InterPro" id="IPR012334">
    <property type="entry name" value="Pectin_lyas_fold"/>
</dbReference>
<dbReference type="InterPro" id="IPR006626">
    <property type="entry name" value="PbH1"/>
</dbReference>
<protein>
    <submittedName>
        <fullName evidence="1">Uncharacterized protein</fullName>
    </submittedName>
</protein>
<reference evidence="1 2" key="1">
    <citation type="submission" date="2019-07" db="EMBL/GenBank/DDBJ databases">
        <title>Sphingomonas solaris sp. nov., isolated from a solar panel from Boston, Massachusetts.</title>
        <authorList>
            <person name="Tanner K."/>
            <person name="Pascual J."/>
            <person name="Mancuso C."/>
            <person name="Pereto J."/>
            <person name="Khalil A."/>
            <person name="Vilanova C."/>
        </authorList>
    </citation>
    <scope>NUCLEOTIDE SEQUENCE [LARGE SCALE GENOMIC DNA]</scope>
    <source>
        <strain evidence="1 2">R4DWN</strain>
    </source>
</reference>
<gene>
    <name evidence="1" type="ORF">FOY91_17250</name>
</gene>
<dbReference type="EMBL" id="VNIM01000093">
    <property type="protein sequence ID" value="TVV71263.1"/>
    <property type="molecule type" value="Genomic_DNA"/>
</dbReference>
<evidence type="ECO:0000313" key="2">
    <source>
        <dbReference type="Proteomes" id="UP000318681"/>
    </source>
</evidence>
<sequence>MATTYVSPIGSGDKSGSSWANAAAIGGIDAMMKKAGAGGTVLLAADQGSYKVTAPISITASGVTVSGANRDGSVGEATFEGTRPVNWVKDAAAGNELFRIQKGADDLTFQNLQINNTGTAIRVGGDVKNLTIKHVDAENVQRFLEDYASGTSKTATITGLTVQDVDVAGYSKQAIRLQYDTSKVLIEDVRGDSRFQTGDSFAMGVHLEDTVHDVTFRRVAMENNATVDGTGSDYWQGDGFSAERGTYNISFIDTVSRGNTDAGYDIKSNNVTFLRALAENNGRNYRIWGDNVTIDSSVGLDPHKRGGISTQTQLWVNSGAENVKVVNSKFSDSGLGTKAVVNGGDVTFVNTRITVADGAAALLGTKPAGYIVAEVVKTVATGLFSGIAAYSNGAKILEAAIPTTVSVPANAAPTLVGAASLAAISAASASGDWVKVAMGTSSETIAATSKAEMFLIDQSAVTGADVIKGFGPNDFVVFAQALGDTNKDGMTTFGKDGLLNFANGGSLSFNKSVDGLRYIGQTDEGYVYGNTAVWKAGSVLPDAKETAAYVSTAAHESYTATNARETFFFDNARLGTGTDVIRGFGSDDVIVTSKAFADGNKDGLITAGNGAYGLGNGSAAIKLPEVGAKTGLRYLGQTEEGFLYGDTTVRPTGALESKLGANDTLSGGKADTATDRFFFDTSLDRGLGMDKVMNFGAKDVIATTDNLGTGVAGSKLYATGGVFSLGHDGLDLGGFSVNDTAGTSVTTLEFDGEKVVNGTHYFIYSAAGSAIGIDAIG</sequence>
<dbReference type="InterPro" id="IPR011050">
    <property type="entry name" value="Pectin_lyase_fold/virulence"/>
</dbReference>
<name>A0A558QVT1_9SPHN</name>
<dbReference type="OrthoDB" id="5179605at2"/>